<evidence type="ECO:0000256" key="1">
    <source>
        <dbReference type="ARBA" id="ARBA00006432"/>
    </source>
</evidence>
<dbReference type="AlphaFoldDB" id="A0A9D1UUA0"/>
<dbReference type="PANTHER" id="PTHR43201">
    <property type="entry name" value="ACYL-COA SYNTHETASE"/>
    <property type="match status" value="1"/>
</dbReference>
<proteinExistence type="inferred from homology"/>
<dbReference type="GO" id="GO:0006631">
    <property type="term" value="P:fatty acid metabolic process"/>
    <property type="evidence" value="ECO:0007669"/>
    <property type="project" value="TreeGrafter"/>
</dbReference>
<organism evidence="5 6">
    <name type="scientific">Candidatus Nesterenkonia stercoripullorum</name>
    <dbReference type="NCBI Taxonomy" id="2838701"/>
    <lineage>
        <taxon>Bacteria</taxon>
        <taxon>Bacillati</taxon>
        <taxon>Actinomycetota</taxon>
        <taxon>Actinomycetes</taxon>
        <taxon>Micrococcales</taxon>
        <taxon>Micrococcaceae</taxon>
        <taxon>Nesterenkonia</taxon>
    </lineage>
</organism>
<comment type="caution">
    <text evidence="5">The sequence shown here is derived from an EMBL/GenBank/DDBJ whole genome shotgun (WGS) entry which is preliminary data.</text>
</comment>
<feature type="non-terminal residue" evidence="5">
    <location>
        <position position="1"/>
    </location>
</feature>
<keyword evidence="2" id="KW-0436">Ligase</keyword>
<dbReference type="Proteomes" id="UP000824151">
    <property type="component" value="Unassembled WGS sequence"/>
</dbReference>
<feature type="region of interest" description="Disordered" evidence="3">
    <location>
        <begin position="26"/>
        <end position="56"/>
    </location>
</feature>
<sequence length="613" mass="63391">HMLAEDRAIEEPIFTWLADHFPEEAPALSGDAASSRRTAPSGQSQPSGQSEPSGMFDQLQTMSAGEHRAQAASVDMTVTGQGSQTLSWDRLAGDVDALAAGLHQLGVRAGDRISLLVQPGNDLTVILYASLRIGAVVVVVDAGLGLRGMTRAAQAARPDWIIGETAGLAVARSLRWPGHRLSVRELSGARAAALGTIGSVDQLLRAHAGEAVDRPLPAAEDPAAVLFTSGSTGPAKGVQYTHGRLSALVRLVRGQFGVAPGTSLLAGFAPFALLGPAIGATSVTPDMVVTKPSTLSAVAVAEAAEAGGATMLFASPAALRNIVATAAELSASQRRSLEAVTLVLSAGAPVHPDLLDAVQEVFPGAELHTPYGMTEGLLQADITREQIHEALEQTPAQKRAGVCVGHPVQGVQFALAPLEEDGTPSATPQDPAQATGVLGEILVSAGHLTSGYDALWFTDRSSRRDSDAHQRWHRTNDVGHFDESGRLWIQGRLQHTITTPQGPIGPGHLETPVDALPAVARSAAVGVGPRGTQAVAVVVEPEGSFEDAITAGSPLASADLAAAVREAAGSTDIAAVLVKSELPTDIRHNSKIDRTSLASWASHVLSGGSVKQR</sequence>
<dbReference type="Gene3D" id="3.40.50.12780">
    <property type="entry name" value="N-terminal domain of ligase-like"/>
    <property type="match status" value="1"/>
</dbReference>
<comment type="similarity">
    <text evidence="1">Belongs to the ATP-dependent AMP-binding enzyme family.</text>
</comment>
<evidence type="ECO:0000259" key="4">
    <source>
        <dbReference type="Pfam" id="PF00501"/>
    </source>
</evidence>
<evidence type="ECO:0000256" key="3">
    <source>
        <dbReference type="SAM" id="MobiDB-lite"/>
    </source>
</evidence>
<gene>
    <name evidence="5" type="ORF">H9871_10520</name>
</gene>
<dbReference type="SUPFAM" id="SSF56801">
    <property type="entry name" value="Acetyl-CoA synthetase-like"/>
    <property type="match status" value="1"/>
</dbReference>
<dbReference type="PANTHER" id="PTHR43201:SF5">
    <property type="entry name" value="MEDIUM-CHAIN ACYL-COA LIGASE ACSF2, MITOCHONDRIAL"/>
    <property type="match status" value="1"/>
</dbReference>
<dbReference type="InterPro" id="IPR020845">
    <property type="entry name" value="AMP-binding_CS"/>
</dbReference>
<dbReference type="InterPro" id="IPR042099">
    <property type="entry name" value="ANL_N_sf"/>
</dbReference>
<dbReference type="EMBL" id="DXGD01000388">
    <property type="protein sequence ID" value="HIX00562.1"/>
    <property type="molecule type" value="Genomic_DNA"/>
</dbReference>
<protein>
    <submittedName>
        <fullName evidence="5">AMP-binding protein</fullName>
    </submittedName>
</protein>
<dbReference type="InterPro" id="IPR000873">
    <property type="entry name" value="AMP-dep_synth/lig_dom"/>
</dbReference>
<dbReference type="Gene3D" id="3.30.300.30">
    <property type="match status" value="1"/>
</dbReference>
<evidence type="ECO:0000313" key="5">
    <source>
        <dbReference type="EMBL" id="HIX00562.1"/>
    </source>
</evidence>
<feature type="domain" description="AMP-dependent synthetase/ligase" evidence="4">
    <location>
        <begin position="71"/>
        <end position="452"/>
    </location>
</feature>
<reference evidence="5" key="2">
    <citation type="submission" date="2021-04" db="EMBL/GenBank/DDBJ databases">
        <authorList>
            <person name="Gilroy R."/>
        </authorList>
    </citation>
    <scope>NUCLEOTIDE SEQUENCE</scope>
    <source>
        <strain evidence="5">ChiHejej3B27-3195</strain>
    </source>
</reference>
<evidence type="ECO:0000256" key="2">
    <source>
        <dbReference type="ARBA" id="ARBA00022598"/>
    </source>
</evidence>
<accession>A0A9D1UUA0</accession>
<dbReference type="InterPro" id="IPR045851">
    <property type="entry name" value="AMP-bd_C_sf"/>
</dbReference>
<dbReference type="GO" id="GO:0031956">
    <property type="term" value="F:medium-chain fatty acid-CoA ligase activity"/>
    <property type="evidence" value="ECO:0007669"/>
    <property type="project" value="TreeGrafter"/>
</dbReference>
<evidence type="ECO:0000313" key="6">
    <source>
        <dbReference type="Proteomes" id="UP000824151"/>
    </source>
</evidence>
<feature type="compositionally biased region" description="Low complexity" evidence="3">
    <location>
        <begin position="40"/>
        <end position="54"/>
    </location>
</feature>
<dbReference type="Pfam" id="PF00501">
    <property type="entry name" value="AMP-binding"/>
    <property type="match status" value="1"/>
</dbReference>
<reference evidence="5" key="1">
    <citation type="journal article" date="2021" name="PeerJ">
        <title>Extensive microbial diversity within the chicken gut microbiome revealed by metagenomics and culture.</title>
        <authorList>
            <person name="Gilroy R."/>
            <person name="Ravi A."/>
            <person name="Getino M."/>
            <person name="Pursley I."/>
            <person name="Horton D.L."/>
            <person name="Alikhan N.F."/>
            <person name="Baker D."/>
            <person name="Gharbi K."/>
            <person name="Hall N."/>
            <person name="Watson M."/>
            <person name="Adriaenssens E.M."/>
            <person name="Foster-Nyarko E."/>
            <person name="Jarju S."/>
            <person name="Secka A."/>
            <person name="Antonio M."/>
            <person name="Oren A."/>
            <person name="Chaudhuri R.R."/>
            <person name="La Ragione R."/>
            <person name="Hildebrand F."/>
            <person name="Pallen M.J."/>
        </authorList>
    </citation>
    <scope>NUCLEOTIDE SEQUENCE</scope>
    <source>
        <strain evidence="5">ChiHejej3B27-3195</strain>
    </source>
</reference>
<name>A0A9D1UUA0_9MICC</name>
<dbReference type="PROSITE" id="PS00455">
    <property type="entry name" value="AMP_BINDING"/>
    <property type="match status" value="1"/>
</dbReference>